<reference evidence="4 5" key="2">
    <citation type="journal article" date="2012" name="PLoS Pathog.">
        <title>Diverse lifestyles and strategies of plant pathogenesis encoded in the genomes of eighteen Dothideomycetes fungi.</title>
        <authorList>
            <person name="Ohm R.A."/>
            <person name="Feau N."/>
            <person name="Henrissat B."/>
            <person name="Schoch C.L."/>
            <person name="Horwitz B.A."/>
            <person name="Barry K.W."/>
            <person name="Condon B.J."/>
            <person name="Copeland A.C."/>
            <person name="Dhillon B."/>
            <person name="Glaser F."/>
            <person name="Hesse C.N."/>
            <person name="Kosti I."/>
            <person name="LaButti K."/>
            <person name="Lindquist E.A."/>
            <person name="Lucas S."/>
            <person name="Salamov A.A."/>
            <person name="Bradshaw R.E."/>
            <person name="Ciuffetti L."/>
            <person name="Hamelin R.C."/>
            <person name="Kema G.H.J."/>
            <person name="Lawrence C."/>
            <person name="Scott J.A."/>
            <person name="Spatafora J.W."/>
            <person name="Turgeon B.G."/>
            <person name="de Wit P.J.G.M."/>
            <person name="Zhong S."/>
            <person name="Goodwin S.B."/>
            <person name="Grigoriev I.V."/>
        </authorList>
    </citation>
    <scope>NUCLEOTIDE SEQUENCE [LARGE SCALE GENOMIC DNA]</scope>
    <source>
        <strain evidence="5">NZE10 / CBS 128990</strain>
    </source>
</reference>
<keyword evidence="2" id="KW-0472">Membrane</keyword>
<dbReference type="HOGENOM" id="CLU_1547543_0_0_1"/>
<feature type="signal peptide" evidence="3">
    <location>
        <begin position="1"/>
        <end position="18"/>
    </location>
</feature>
<sequence length="173" mass="16511">MKLLSTILALTLLHAVEAVPDFLLERQESPLPFTTGTPTSSGNVAPTLTGAFTANNGGGVYGVTSESGYVQIAGHQLTVGGAAALVGGDVVTLASGGVVANGATVALSTYTSSSSSAMSSSSSGGSTTASGSGSAMAQAASSTSRGSSAMAMATAVPVMGAAMVGGVLGLMVM</sequence>
<dbReference type="Proteomes" id="UP000016933">
    <property type="component" value="Unassembled WGS sequence"/>
</dbReference>
<gene>
    <name evidence="4" type="ORF">DOTSEDRAFT_75179</name>
</gene>
<proteinExistence type="predicted"/>
<evidence type="ECO:0000256" key="3">
    <source>
        <dbReference type="SAM" id="SignalP"/>
    </source>
</evidence>
<protein>
    <submittedName>
        <fullName evidence="4">Uncharacterized protein</fullName>
    </submittedName>
</protein>
<evidence type="ECO:0000256" key="1">
    <source>
        <dbReference type="SAM" id="MobiDB-lite"/>
    </source>
</evidence>
<keyword evidence="5" id="KW-1185">Reference proteome</keyword>
<feature type="transmembrane region" description="Helical" evidence="2">
    <location>
        <begin position="149"/>
        <end position="172"/>
    </location>
</feature>
<dbReference type="eggNOG" id="ENOG502RM6R">
    <property type="taxonomic scope" value="Eukaryota"/>
</dbReference>
<organism evidence="4 5">
    <name type="scientific">Dothistroma septosporum (strain NZE10 / CBS 128990)</name>
    <name type="common">Red band needle blight fungus</name>
    <name type="synonym">Mycosphaerella pini</name>
    <dbReference type="NCBI Taxonomy" id="675120"/>
    <lineage>
        <taxon>Eukaryota</taxon>
        <taxon>Fungi</taxon>
        <taxon>Dikarya</taxon>
        <taxon>Ascomycota</taxon>
        <taxon>Pezizomycotina</taxon>
        <taxon>Dothideomycetes</taxon>
        <taxon>Dothideomycetidae</taxon>
        <taxon>Mycosphaerellales</taxon>
        <taxon>Mycosphaerellaceae</taxon>
        <taxon>Dothistroma</taxon>
    </lineage>
</organism>
<dbReference type="AlphaFoldDB" id="M2YKK2"/>
<keyword evidence="2" id="KW-0812">Transmembrane</keyword>
<dbReference type="OrthoDB" id="3649978at2759"/>
<dbReference type="OMA" id="ADTMMTT"/>
<evidence type="ECO:0000313" key="4">
    <source>
        <dbReference type="EMBL" id="EME39400.1"/>
    </source>
</evidence>
<evidence type="ECO:0000256" key="2">
    <source>
        <dbReference type="SAM" id="Phobius"/>
    </source>
</evidence>
<reference evidence="5" key="1">
    <citation type="journal article" date="2012" name="PLoS Genet.">
        <title>The genomes of the fungal plant pathogens Cladosporium fulvum and Dothistroma septosporum reveal adaptation to different hosts and lifestyles but also signatures of common ancestry.</title>
        <authorList>
            <person name="de Wit P.J.G.M."/>
            <person name="van der Burgt A."/>
            <person name="Oekmen B."/>
            <person name="Stergiopoulos I."/>
            <person name="Abd-Elsalam K.A."/>
            <person name="Aerts A.L."/>
            <person name="Bahkali A.H."/>
            <person name="Beenen H.G."/>
            <person name="Chettri P."/>
            <person name="Cox M.P."/>
            <person name="Datema E."/>
            <person name="de Vries R.P."/>
            <person name="Dhillon B."/>
            <person name="Ganley A.R."/>
            <person name="Griffiths S.A."/>
            <person name="Guo Y."/>
            <person name="Hamelin R.C."/>
            <person name="Henrissat B."/>
            <person name="Kabir M.S."/>
            <person name="Jashni M.K."/>
            <person name="Kema G."/>
            <person name="Klaubauf S."/>
            <person name="Lapidus A."/>
            <person name="Levasseur A."/>
            <person name="Lindquist E."/>
            <person name="Mehrabi R."/>
            <person name="Ohm R.A."/>
            <person name="Owen T.J."/>
            <person name="Salamov A."/>
            <person name="Schwelm A."/>
            <person name="Schijlen E."/>
            <person name="Sun H."/>
            <person name="van den Burg H.A."/>
            <person name="van Ham R.C.H.J."/>
            <person name="Zhang S."/>
            <person name="Goodwin S.B."/>
            <person name="Grigoriev I.V."/>
            <person name="Collemare J."/>
            <person name="Bradshaw R.E."/>
        </authorList>
    </citation>
    <scope>NUCLEOTIDE SEQUENCE [LARGE SCALE GENOMIC DNA]</scope>
    <source>
        <strain evidence="5">NZE10 / CBS 128990</strain>
    </source>
</reference>
<feature type="region of interest" description="Disordered" evidence="1">
    <location>
        <begin position="113"/>
        <end position="138"/>
    </location>
</feature>
<keyword evidence="3" id="KW-0732">Signal</keyword>
<evidence type="ECO:0000313" key="5">
    <source>
        <dbReference type="Proteomes" id="UP000016933"/>
    </source>
</evidence>
<dbReference type="EMBL" id="KB446545">
    <property type="protein sequence ID" value="EME39400.1"/>
    <property type="molecule type" value="Genomic_DNA"/>
</dbReference>
<name>M2YKK2_DOTSN</name>
<keyword evidence="2" id="KW-1133">Transmembrane helix</keyword>
<accession>M2YKK2</accession>
<feature type="chain" id="PRO_5004030293" evidence="3">
    <location>
        <begin position="19"/>
        <end position="173"/>
    </location>
</feature>